<feature type="compositionally biased region" description="Low complexity" evidence="1">
    <location>
        <begin position="67"/>
        <end position="78"/>
    </location>
</feature>
<feature type="compositionally biased region" description="Polar residues" evidence="1">
    <location>
        <begin position="161"/>
        <end position="170"/>
    </location>
</feature>
<dbReference type="eggNOG" id="ENOG502S181">
    <property type="taxonomic scope" value="Eukaryota"/>
</dbReference>
<name>A0A061GB08_THECC</name>
<keyword evidence="3" id="KW-1185">Reference proteome</keyword>
<feature type="region of interest" description="Disordered" evidence="1">
    <location>
        <begin position="50"/>
        <end position="79"/>
    </location>
</feature>
<dbReference type="PANTHER" id="PTHR33972:SF25">
    <property type="entry name" value="GENOME ASSEMBLY, CHROMOSOME: A06"/>
    <property type="match status" value="1"/>
</dbReference>
<dbReference type="AlphaFoldDB" id="A0A061GB08"/>
<evidence type="ECO:0000256" key="1">
    <source>
        <dbReference type="SAM" id="MobiDB-lite"/>
    </source>
</evidence>
<proteinExistence type="predicted"/>
<feature type="region of interest" description="Disordered" evidence="1">
    <location>
        <begin position="154"/>
        <end position="177"/>
    </location>
</feature>
<feature type="non-terminal residue" evidence="2">
    <location>
        <position position="1"/>
    </location>
</feature>
<dbReference type="Gramene" id="EOY26332">
    <property type="protein sequence ID" value="EOY26332"/>
    <property type="gene ID" value="TCM_027826"/>
</dbReference>
<protein>
    <submittedName>
        <fullName evidence="2">Serine/arginine repetitive matrix protein 2, putative isoform 2</fullName>
    </submittedName>
</protein>
<sequence>PSQLPLSINRVPPLSPLSPLASPSSLFMARSLSQTVIKLSLVTKPRPSSRLLPLRTLSNQPNHSDPSDPSSDTSSSDPLLQKLEDAIHRIIVRRSAPDWLPFIPGSSYWVPPSTAQSYGLAQLVEKLANPLTPEESMSTTTVRGWPSSEYFIKGGTPHSVELNTSSNTASKSEDEEG</sequence>
<dbReference type="OMA" id="CRCESTQ"/>
<evidence type="ECO:0000313" key="3">
    <source>
        <dbReference type="Proteomes" id="UP000026915"/>
    </source>
</evidence>
<dbReference type="EMBL" id="CM001884">
    <property type="protein sequence ID" value="EOY26332.1"/>
    <property type="molecule type" value="Genomic_DNA"/>
</dbReference>
<reference evidence="2 3" key="1">
    <citation type="journal article" date="2013" name="Genome Biol.">
        <title>The genome sequence of the most widely cultivated cacao type and its use to identify candidate genes regulating pod color.</title>
        <authorList>
            <person name="Motamayor J.C."/>
            <person name="Mockaitis K."/>
            <person name="Schmutz J."/>
            <person name="Haiminen N."/>
            <person name="Iii D.L."/>
            <person name="Cornejo O."/>
            <person name="Findley S.D."/>
            <person name="Zheng P."/>
            <person name="Utro F."/>
            <person name="Royaert S."/>
            <person name="Saski C."/>
            <person name="Jenkins J."/>
            <person name="Podicheti R."/>
            <person name="Zhao M."/>
            <person name="Scheffler B.E."/>
            <person name="Stack J.C."/>
            <person name="Feltus F.A."/>
            <person name="Mustiga G.M."/>
            <person name="Amores F."/>
            <person name="Phillips W."/>
            <person name="Marelli J.P."/>
            <person name="May G.D."/>
            <person name="Shapiro H."/>
            <person name="Ma J."/>
            <person name="Bustamante C.D."/>
            <person name="Schnell R.J."/>
            <person name="Main D."/>
            <person name="Gilbert D."/>
            <person name="Parida L."/>
            <person name="Kuhn D.N."/>
        </authorList>
    </citation>
    <scope>NUCLEOTIDE SEQUENCE [LARGE SCALE GENOMIC DNA]</scope>
    <source>
        <strain evidence="3">cv. Matina 1-6</strain>
    </source>
</reference>
<dbReference type="Proteomes" id="UP000026915">
    <property type="component" value="Chromosome 6"/>
</dbReference>
<evidence type="ECO:0000313" key="2">
    <source>
        <dbReference type="EMBL" id="EOY26332.1"/>
    </source>
</evidence>
<gene>
    <name evidence="2" type="ORF">TCM_027826</name>
</gene>
<accession>A0A061GB08</accession>
<organism evidence="2 3">
    <name type="scientific">Theobroma cacao</name>
    <name type="common">Cacao</name>
    <name type="synonym">Cocoa</name>
    <dbReference type="NCBI Taxonomy" id="3641"/>
    <lineage>
        <taxon>Eukaryota</taxon>
        <taxon>Viridiplantae</taxon>
        <taxon>Streptophyta</taxon>
        <taxon>Embryophyta</taxon>
        <taxon>Tracheophyta</taxon>
        <taxon>Spermatophyta</taxon>
        <taxon>Magnoliopsida</taxon>
        <taxon>eudicotyledons</taxon>
        <taxon>Gunneridae</taxon>
        <taxon>Pentapetalae</taxon>
        <taxon>rosids</taxon>
        <taxon>malvids</taxon>
        <taxon>Malvales</taxon>
        <taxon>Malvaceae</taxon>
        <taxon>Byttnerioideae</taxon>
        <taxon>Theobroma</taxon>
    </lineage>
</organism>
<dbReference type="PANTHER" id="PTHR33972">
    <property type="entry name" value="EXPRESSED PROTEIN"/>
    <property type="match status" value="1"/>
</dbReference>
<dbReference type="HOGENOM" id="CLU_104382_1_1_1"/>